<dbReference type="SMART" id="SM00338">
    <property type="entry name" value="BRLZ"/>
    <property type="match status" value="1"/>
</dbReference>
<sequence length="230" mass="25974">MIKNIENHSLYDQKKPTKPRTLLLELNQNGLKMKPPIINSPDLQMLKLASPEVEKLLNLNGITTTPTPTTSILFPPKPATEEEEEYAKGFVEALNSVYAQRGGQPKFLPTPTGAKNVANTVPTEIKRENPTPIPTCVSSPPVSPVNMDNQEKLKIEHKRERNRIAARKCRFRKLERIENLEGKVKELKNINAKLSESSNQLKEQVSRLKHQISQHIHRGCTITINPTLLQ</sequence>
<dbReference type="InterPro" id="IPR002112">
    <property type="entry name" value="Leuzip_Jun"/>
</dbReference>
<dbReference type="PROSITE" id="PS50217">
    <property type="entry name" value="BZIP"/>
    <property type="match status" value="1"/>
</dbReference>
<dbReference type="GO" id="GO:0005667">
    <property type="term" value="C:transcription regulator complex"/>
    <property type="evidence" value="ECO:0007669"/>
    <property type="project" value="TreeGrafter"/>
</dbReference>
<reference evidence="8 9" key="1">
    <citation type="submission" date="2020-08" db="EMBL/GenBank/DDBJ databases">
        <authorList>
            <person name="Hejnol A."/>
        </authorList>
    </citation>
    <scope>NUCLEOTIDE SEQUENCE [LARGE SCALE GENOMIC DNA]</scope>
</reference>
<keyword evidence="2" id="KW-0805">Transcription regulation</keyword>
<keyword evidence="4" id="KW-0804">Transcription</keyword>
<keyword evidence="5" id="KW-0175">Coiled coil</keyword>
<dbReference type="GO" id="GO:0042127">
    <property type="term" value="P:regulation of cell population proliferation"/>
    <property type="evidence" value="ECO:0007669"/>
    <property type="project" value="TreeGrafter"/>
</dbReference>
<dbReference type="AlphaFoldDB" id="A0A7I8WAE9"/>
<dbReference type="GO" id="GO:0000981">
    <property type="term" value="F:DNA-binding transcription factor activity, RNA polymerase II-specific"/>
    <property type="evidence" value="ECO:0007669"/>
    <property type="project" value="TreeGrafter"/>
</dbReference>
<dbReference type="GO" id="GO:0000978">
    <property type="term" value="F:RNA polymerase II cis-regulatory region sequence-specific DNA binding"/>
    <property type="evidence" value="ECO:0007669"/>
    <property type="project" value="TreeGrafter"/>
</dbReference>
<protein>
    <recommendedName>
        <fullName evidence="7">BZIP domain-containing protein</fullName>
    </recommendedName>
</protein>
<dbReference type="InterPro" id="IPR050946">
    <property type="entry name" value="AP-1_TF_bZIP"/>
</dbReference>
<dbReference type="GO" id="GO:0051726">
    <property type="term" value="P:regulation of cell cycle"/>
    <property type="evidence" value="ECO:0007669"/>
    <property type="project" value="TreeGrafter"/>
</dbReference>
<dbReference type="OrthoDB" id="2187714at2759"/>
<dbReference type="Pfam" id="PF03957">
    <property type="entry name" value="Jun"/>
    <property type="match status" value="1"/>
</dbReference>
<comment type="similarity">
    <text evidence="1">Belongs to the bZIP family. Jun subfamily.</text>
</comment>
<feature type="region of interest" description="Disordered" evidence="6">
    <location>
        <begin position="125"/>
        <end position="147"/>
    </location>
</feature>
<keyword evidence="9" id="KW-1185">Reference proteome</keyword>
<evidence type="ECO:0000256" key="1">
    <source>
        <dbReference type="ARBA" id="ARBA00006882"/>
    </source>
</evidence>
<gene>
    <name evidence="8" type="ORF">DGYR_LOCUS12556</name>
</gene>
<dbReference type="PANTHER" id="PTHR11462">
    <property type="entry name" value="JUN TRANSCRIPTION FACTOR-RELATED"/>
    <property type="match status" value="1"/>
</dbReference>
<proteinExistence type="inferred from homology"/>
<dbReference type="InterPro" id="IPR004827">
    <property type="entry name" value="bZIP"/>
</dbReference>
<feature type="domain" description="BZIP" evidence="7">
    <location>
        <begin position="152"/>
        <end position="215"/>
    </location>
</feature>
<evidence type="ECO:0000313" key="9">
    <source>
        <dbReference type="Proteomes" id="UP000549394"/>
    </source>
</evidence>
<comment type="caution">
    <text evidence="8">The sequence shown here is derived from an EMBL/GenBank/DDBJ whole genome shotgun (WGS) entry which is preliminary data.</text>
</comment>
<evidence type="ECO:0000256" key="3">
    <source>
        <dbReference type="ARBA" id="ARBA00023125"/>
    </source>
</evidence>
<dbReference type="Proteomes" id="UP000549394">
    <property type="component" value="Unassembled WGS sequence"/>
</dbReference>
<dbReference type="Gene3D" id="1.20.5.170">
    <property type="match status" value="1"/>
</dbReference>
<evidence type="ECO:0000256" key="4">
    <source>
        <dbReference type="ARBA" id="ARBA00023163"/>
    </source>
</evidence>
<feature type="coiled-coil region" evidence="5">
    <location>
        <begin position="170"/>
        <end position="218"/>
    </location>
</feature>
<evidence type="ECO:0000256" key="5">
    <source>
        <dbReference type="SAM" id="Coils"/>
    </source>
</evidence>
<evidence type="ECO:0000259" key="7">
    <source>
        <dbReference type="PROSITE" id="PS50217"/>
    </source>
</evidence>
<name>A0A7I8WAE9_9ANNE</name>
<keyword evidence="3" id="KW-0238">DNA-binding</keyword>
<dbReference type="EMBL" id="CAJFCJ010000025">
    <property type="protein sequence ID" value="CAD5125121.1"/>
    <property type="molecule type" value="Genomic_DNA"/>
</dbReference>
<dbReference type="SUPFAM" id="SSF57959">
    <property type="entry name" value="Leucine zipper domain"/>
    <property type="match status" value="1"/>
</dbReference>
<dbReference type="InterPro" id="IPR005643">
    <property type="entry name" value="JNK"/>
</dbReference>
<dbReference type="PANTHER" id="PTHR11462:SF35">
    <property type="entry name" value="TRANSCRIPTION FACTOR JRA"/>
    <property type="match status" value="1"/>
</dbReference>
<dbReference type="PROSITE" id="PS00036">
    <property type="entry name" value="BZIP_BASIC"/>
    <property type="match status" value="1"/>
</dbReference>
<evidence type="ECO:0000256" key="2">
    <source>
        <dbReference type="ARBA" id="ARBA00023015"/>
    </source>
</evidence>
<accession>A0A7I8WAE9</accession>
<dbReference type="InterPro" id="IPR046347">
    <property type="entry name" value="bZIP_sf"/>
</dbReference>
<organism evidence="8 9">
    <name type="scientific">Dimorphilus gyrociliatus</name>
    <dbReference type="NCBI Taxonomy" id="2664684"/>
    <lineage>
        <taxon>Eukaryota</taxon>
        <taxon>Metazoa</taxon>
        <taxon>Spiralia</taxon>
        <taxon>Lophotrochozoa</taxon>
        <taxon>Annelida</taxon>
        <taxon>Polychaeta</taxon>
        <taxon>Polychaeta incertae sedis</taxon>
        <taxon>Dinophilidae</taxon>
        <taxon>Dimorphilus</taxon>
    </lineage>
</organism>
<evidence type="ECO:0000313" key="8">
    <source>
        <dbReference type="EMBL" id="CAD5125121.1"/>
    </source>
</evidence>
<dbReference type="Pfam" id="PF00170">
    <property type="entry name" value="bZIP_1"/>
    <property type="match status" value="1"/>
</dbReference>
<dbReference type="CDD" id="cd14696">
    <property type="entry name" value="bZIP_Jun"/>
    <property type="match status" value="1"/>
</dbReference>
<evidence type="ECO:0000256" key="6">
    <source>
        <dbReference type="SAM" id="MobiDB-lite"/>
    </source>
</evidence>
<dbReference type="PRINTS" id="PR00043">
    <property type="entry name" value="LEUZIPPRJUN"/>
</dbReference>